<proteinExistence type="inferred from homology"/>
<protein>
    <recommendedName>
        <fullName evidence="7">dITP/XTP pyrophosphatase</fullName>
        <ecNumber evidence="7">3.6.1.66</ecNumber>
    </recommendedName>
    <alternativeName>
        <fullName evidence="7">Non-canonical purine NTP pyrophosphatase</fullName>
    </alternativeName>
    <alternativeName>
        <fullName evidence="7">Non-standard purine NTP pyrophosphatase</fullName>
    </alternativeName>
    <alternativeName>
        <fullName evidence="7">Nucleoside-triphosphate diphosphatase</fullName>
    </alternativeName>
    <alternativeName>
        <fullName evidence="7">Nucleoside-triphosphate pyrophosphatase</fullName>
        <shortName evidence="7">NTPase</shortName>
    </alternativeName>
</protein>
<dbReference type="InterPro" id="IPR020922">
    <property type="entry name" value="dITP/XTP_pyrophosphatase"/>
</dbReference>
<evidence type="ECO:0000313" key="8">
    <source>
        <dbReference type="EMBL" id="MBD3913038.1"/>
    </source>
</evidence>
<dbReference type="Gene3D" id="3.90.950.10">
    <property type="match status" value="1"/>
</dbReference>
<dbReference type="SUPFAM" id="SSF52972">
    <property type="entry name" value="ITPase-like"/>
    <property type="match status" value="1"/>
</dbReference>
<evidence type="ECO:0000313" key="9">
    <source>
        <dbReference type="Proteomes" id="UP000649289"/>
    </source>
</evidence>
<keyword evidence="4 7" id="KW-0378">Hydrolase</keyword>
<comment type="caution">
    <text evidence="7">Lacks conserved residue(s) required for the propagation of feature annotation.</text>
</comment>
<feature type="binding site" evidence="7">
    <location>
        <position position="169"/>
    </location>
    <ligand>
        <name>substrate</name>
    </ligand>
</feature>
<dbReference type="HAMAP" id="MF_01405">
    <property type="entry name" value="Non_canon_purine_NTPase"/>
    <property type="match status" value="1"/>
</dbReference>
<dbReference type="PANTHER" id="PTHR11067">
    <property type="entry name" value="INOSINE TRIPHOSPHATE PYROPHOSPHATASE/HAM1 PROTEIN"/>
    <property type="match status" value="1"/>
</dbReference>
<feature type="binding site" evidence="7">
    <location>
        <begin position="139"/>
        <end position="142"/>
    </location>
    <ligand>
        <name>substrate</name>
    </ligand>
</feature>
<accession>A0ABR8MAZ7</accession>
<comment type="similarity">
    <text evidence="1 7">Belongs to the HAM1 NTPase family.</text>
</comment>
<comment type="subunit">
    <text evidence="7">Homodimer.</text>
</comment>
<keyword evidence="2 7" id="KW-0479">Metal-binding</keyword>
<organism evidence="8 9">
    <name type="scientific">Nocardioides hwasunensis</name>
    <dbReference type="NCBI Taxonomy" id="397258"/>
    <lineage>
        <taxon>Bacteria</taxon>
        <taxon>Bacillati</taxon>
        <taxon>Actinomycetota</taxon>
        <taxon>Actinomycetes</taxon>
        <taxon>Propionibacteriales</taxon>
        <taxon>Nocardioidaceae</taxon>
        <taxon>Nocardioides</taxon>
    </lineage>
</organism>
<dbReference type="PANTHER" id="PTHR11067:SF9">
    <property type="entry name" value="INOSINE TRIPHOSPHATE PYROPHOSPHATASE"/>
    <property type="match status" value="1"/>
</dbReference>
<comment type="function">
    <text evidence="7">Pyrophosphatase that catalyzes the hydrolysis of nucleoside triphosphates to their monophosphate derivatives, with a high preference for the non-canonical purine nucleotides XTP (xanthosine triphosphate), dITP (deoxyinosine triphosphate) and ITP. Seems to function as a house-cleaning enzyme that removes non-canonical purine nucleotides from the nucleotide pool, thus preventing their incorporation into DNA/RNA and avoiding chromosomal lesions.</text>
</comment>
<sequence length="192" mass="20400">MQRILGEQVPDLEVLGINDVEGYVEPVEDQPTFEGNALLKARAGVAATGLPSVADDSGLCVAALNGMPGVLSARWSGQPKSDERNNQLLLDQLHDVPDERRGAFFTCAIAWVMPDGRERVVEGRMDGRIIREARGSGGFGYDVLFVADEHAGPGSGEGLTSAELAPAEKDRISHRGRALRVLAPQVASDLAG</sequence>
<evidence type="ECO:0000256" key="5">
    <source>
        <dbReference type="ARBA" id="ARBA00022842"/>
    </source>
</evidence>
<dbReference type="EMBL" id="JACXYY010000001">
    <property type="protein sequence ID" value="MBD3913038.1"/>
    <property type="molecule type" value="Genomic_DNA"/>
</dbReference>
<comment type="cofactor">
    <cofactor evidence="7">
        <name>Mg(2+)</name>
        <dbReference type="ChEBI" id="CHEBI:18420"/>
    </cofactor>
    <text evidence="7">Binds 1 Mg(2+) ion per subunit.</text>
</comment>
<comment type="catalytic activity">
    <reaction evidence="7">
        <text>dITP + H2O = dIMP + diphosphate + H(+)</text>
        <dbReference type="Rhea" id="RHEA:28342"/>
        <dbReference type="ChEBI" id="CHEBI:15377"/>
        <dbReference type="ChEBI" id="CHEBI:15378"/>
        <dbReference type="ChEBI" id="CHEBI:33019"/>
        <dbReference type="ChEBI" id="CHEBI:61194"/>
        <dbReference type="ChEBI" id="CHEBI:61382"/>
        <dbReference type="EC" id="3.6.1.66"/>
    </reaction>
</comment>
<name>A0ABR8MAZ7_9ACTN</name>
<keyword evidence="9" id="KW-1185">Reference proteome</keyword>
<dbReference type="EC" id="3.6.1.66" evidence="7"/>
<feature type="binding site" evidence="7">
    <location>
        <begin position="174"/>
        <end position="175"/>
    </location>
    <ligand>
        <name>substrate</name>
    </ligand>
</feature>
<evidence type="ECO:0000256" key="3">
    <source>
        <dbReference type="ARBA" id="ARBA00022741"/>
    </source>
</evidence>
<feature type="active site" description="Proton acceptor" evidence="7">
    <location>
        <position position="56"/>
    </location>
</feature>
<dbReference type="InterPro" id="IPR002637">
    <property type="entry name" value="RdgB/HAM1"/>
</dbReference>
<keyword evidence="6 7" id="KW-0546">Nucleotide metabolism</keyword>
<evidence type="ECO:0000256" key="1">
    <source>
        <dbReference type="ARBA" id="ARBA00008023"/>
    </source>
</evidence>
<keyword evidence="3 7" id="KW-0547">Nucleotide-binding</keyword>
<feature type="binding site" evidence="7">
    <location>
        <position position="57"/>
    </location>
    <ligand>
        <name>substrate</name>
    </ligand>
</feature>
<comment type="catalytic activity">
    <reaction evidence="7">
        <text>ITP + H2O = IMP + diphosphate + H(+)</text>
        <dbReference type="Rhea" id="RHEA:29399"/>
        <dbReference type="ChEBI" id="CHEBI:15377"/>
        <dbReference type="ChEBI" id="CHEBI:15378"/>
        <dbReference type="ChEBI" id="CHEBI:33019"/>
        <dbReference type="ChEBI" id="CHEBI:58053"/>
        <dbReference type="ChEBI" id="CHEBI:61402"/>
        <dbReference type="EC" id="3.6.1.66"/>
    </reaction>
</comment>
<evidence type="ECO:0000256" key="2">
    <source>
        <dbReference type="ARBA" id="ARBA00022723"/>
    </source>
</evidence>
<dbReference type="Proteomes" id="UP000649289">
    <property type="component" value="Unassembled WGS sequence"/>
</dbReference>
<comment type="caution">
    <text evidence="8">The sequence shown here is derived from an EMBL/GenBank/DDBJ whole genome shotgun (WGS) entry which is preliminary data.</text>
</comment>
<keyword evidence="5 7" id="KW-0460">Magnesium</keyword>
<evidence type="ECO:0000256" key="7">
    <source>
        <dbReference type="HAMAP-Rule" id="MF_01405"/>
    </source>
</evidence>
<evidence type="ECO:0000256" key="6">
    <source>
        <dbReference type="ARBA" id="ARBA00023080"/>
    </source>
</evidence>
<gene>
    <name evidence="8" type="ORF">IEZ25_00275</name>
</gene>
<evidence type="ECO:0000256" key="4">
    <source>
        <dbReference type="ARBA" id="ARBA00022801"/>
    </source>
</evidence>
<reference evidence="8 9" key="1">
    <citation type="submission" date="2020-09" db="EMBL/GenBank/DDBJ databases">
        <title>novel species in genus Nocardioides.</title>
        <authorList>
            <person name="Zhang G."/>
        </authorList>
    </citation>
    <scope>NUCLEOTIDE SEQUENCE [LARGE SCALE GENOMIC DNA]</scope>
    <source>
        <strain evidence="8 9">19197</strain>
    </source>
</reference>
<dbReference type="Pfam" id="PF01725">
    <property type="entry name" value="Ham1p_like"/>
    <property type="match status" value="1"/>
</dbReference>
<comment type="catalytic activity">
    <reaction evidence="7">
        <text>XTP + H2O = XMP + diphosphate + H(+)</text>
        <dbReference type="Rhea" id="RHEA:28610"/>
        <dbReference type="ChEBI" id="CHEBI:15377"/>
        <dbReference type="ChEBI" id="CHEBI:15378"/>
        <dbReference type="ChEBI" id="CHEBI:33019"/>
        <dbReference type="ChEBI" id="CHEBI:57464"/>
        <dbReference type="ChEBI" id="CHEBI:61314"/>
        <dbReference type="EC" id="3.6.1.66"/>
    </reaction>
</comment>
<feature type="binding site" evidence="7">
    <location>
        <position position="56"/>
    </location>
    <ligand>
        <name>Mg(2+)</name>
        <dbReference type="ChEBI" id="CHEBI:18420"/>
    </ligand>
</feature>
<dbReference type="CDD" id="cd00515">
    <property type="entry name" value="HAM1"/>
    <property type="match status" value="1"/>
</dbReference>
<dbReference type="InterPro" id="IPR029001">
    <property type="entry name" value="ITPase-like_fam"/>
</dbReference>